<name>A0A9J6EFN1_RHIMP</name>
<protein>
    <submittedName>
        <fullName evidence="1">Uncharacterized protein</fullName>
    </submittedName>
</protein>
<comment type="caution">
    <text evidence="1">The sequence shown here is derived from an EMBL/GenBank/DDBJ whole genome shotgun (WGS) entry which is preliminary data.</text>
</comment>
<reference evidence="1" key="1">
    <citation type="journal article" date="2020" name="Cell">
        <title>Large-Scale Comparative Analyses of Tick Genomes Elucidate Their Genetic Diversity and Vector Capacities.</title>
        <authorList>
            <consortium name="Tick Genome and Microbiome Consortium (TIGMIC)"/>
            <person name="Jia N."/>
            <person name="Wang J."/>
            <person name="Shi W."/>
            <person name="Du L."/>
            <person name="Sun Y."/>
            <person name="Zhan W."/>
            <person name="Jiang J.F."/>
            <person name="Wang Q."/>
            <person name="Zhang B."/>
            <person name="Ji P."/>
            <person name="Bell-Sakyi L."/>
            <person name="Cui X.M."/>
            <person name="Yuan T.T."/>
            <person name="Jiang B.G."/>
            <person name="Yang W.F."/>
            <person name="Lam T.T."/>
            <person name="Chang Q.C."/>
            <person name="Ding S.J."/>
            <person name="Wang X.J."/>
            <person name="Zhu J.G."/>
            <person name="Ruan X.D."/>
            <person name="Zhao L."/>
            <person name="Wei J.T."/>
            <person name="Ye R.Z."/>
            <person name="Que T.C."/>
            <person name="Du C.H."/>
            <person name="Zhou Y.H."/>
            <person name="Cheng J.X."/>
            <person name="Dai P.F."/>
            <person name="Guo W.B."/>
            <person name="Han X.H."/>
            <person name="Huang E.J."/>
            <person name="Li L.F."/>
            <person name="Wei W."/>
            <person name="Gao Y.C."/>
            <person name="Liu J.Z."/>
            <person name="Shao H.Z."/>
            <person name="Wang X."/>
            <person name="Wang C.C."/>
            <person name="Yang T.C."/>
            <person name="Huo Q.B."/>
            <person name="Li W."/>
            <person name="Chen H.Y."/>
            <person name="Chen S.E."/>
            <person name="Zhou L.G."/>
            <person name="Ni X.B."/>
            <person name="Tian J.H."/>
            <person name="Sheng Y."/>
            <person name="Liu T."/>
            <person name="Pan Y.S."/>
            <person name="Xia L.Y."/>
            <person name="Li J."/>
            <person name="Zhao F."/>
            <person name="Cao W.C."/>
        </authorList>
    </citation>
    <scope>NUCLEOTIDE SEQUENCE</scope>
    <source>
        <strain evidence="1">Rmic-2018</strain>
    </source>
</reference>
<reference evidence="1" key="2">
    <citation type="submission" date="2021-09" db="EMBL/GenBank/DDBJ databases">
        <authorList>
            <person name="Jia N."/>
            <person name="Wang J."/>
            <person name="Shi W."/>
            <person name="Du L."/>
            <person name="Sun Y."/>
            <person name="Zhan W."/>
            <person name="Jiang J."/>
            <person name="Wang Q."/>
            <person name="Zhang B."/>
            <person name="Ji P."/>
            <person name="Sakyi L.B."/>
            <person name="Cui X."/>
            <person name="Yuan T."/>
            <person name="Jiang B."/>
            <person name="Yang W."/>
            <person name="Lam T.T.-Y."/>
            <person name="Chang Q."/>
            <person name="Ding S."/>
            <person name="Wang X."/>
            <person name="Zhu J."/>
            <person name="Ruan X."/>
            <person name="Zhao L."/>
            <person name="Wei J."/>
            <person name="Que T."/>
            <person name="Du C."/>
            <person name="Cheng J."/>
            <person name="Dai P."/>
            <person name="Han X."/>
            <person name="Huang E."/>
            <person name="Gao Y."/>
            <person name="Liu J."/>
            <person name="Shao H."/>
            <person name="Ye R."/>
            <person name="Li L."/>
            <person name="Wei W."/>
            <person name="Wang X."/>
            <person name="Wang C."/>
            <person name="Huo Q."/>
            <person name="Li W."/>
            <person name="Guo W."/>
            <person name="Chen H."/>
            <person name="Chen S."/>
            <person name="Zhou L."/>
            <person name="Zhou L."/>
            <person name="Ni X."/>
            <person name="Tian J."/>
            <person name="Zhou Y."/>
            <person name="Sheng Y."/>
            <person name="Liu T."/>
            <person name="Pan Y."/>
            <person name="Xia L."/>
            <person name="Li J."/>
            <person name="Zhao F."/>
            <person name="Cao W."/>
        </authorList>
    </citation>
    <scope>NUCLEOTIDE SEQUENCE</scope>
    <source>
        <strain evidence="1">Rmic-2018</strain>
        <tissue evidence="1">Larvae</tissue>
    </source>
</reference>
<proteinExistence type="predicted"/>
<gene>
    <name evidence="1" type="ORF">HPB51_007297</name>
</gene>
<dbReference type="EMBL" id="JABSTU010000004">
    <property type="protein sequence ID" value="KAH8033108.1"/>
    <property type="molecule type" value="Genomic_DNA"/>
</dbReference>
<dbReference type="AlphaFoldDB" id="A0A9J6EFN1"/>
<evidence type="ECO:0000313" key="1">
    <source>
        <dbReference type="EMBL" id="KAH8033108.1"/>
    </source>
</evidence>
<sequence>MSSCRNYNNCPGETPRQYVWSIQQLCTCTNTSITESEKVCCLTQGLKPELMEMVPTSNPNKMADFMQHLQQLTHLGQWHNTPWQLCGVTLLKLRGSVLIRAQYQY</sequence>
<accession>A0A9J6EFN1</accession>
<organism evidence="1 2">
    <name type="scientific">Rhipicephalus microplus</name>
    <name type="common">Cattle tick</name>
    <name type="synonym">Boophilus microplus</name>
    <dbReference type="NCBI Taxonomy" id="6941"/>
    <lineage>
        <taxon>Eukaryota</taxon>
        <taxon>Metazoa</taxon>
        <taxon>Ecdysozoa</taxon>
        <taxon>Arthropoda</taxon>
        <taxon>Chelicerata</taxon>
        <taxon>Arachnida</taxon>
        <taxon>Acari</taxon>
        <taxon>Parasitiformes</taxon>
        <taxon>Ixodida</taxon>
        <taxon>Ixodoidea</taxon>
        <taxon>Ixodidae</taxon>
        <taxon>Rhipicephalinae</taxon>
        <taxon>Rhipicephalus</taxon>
        <taxon>Boophilus</taxon>
    </lineage>
</organism>
<keyword evidence="2" id="KW-1185">Reference proteome</keyword>
<evidence type="ECO:0000313" key="2">
    <source>
        <dbReference type="Proteomes" id="UP000821866"/>
    </source>
</evidence>
<dbReference type="Proteomes" id="UP000821866">
    <property type="component" value="Chromosome 2"/>
</dbReference>